<dbReference type="AlphaFoldDB" id="A0A0F7PE39"/>
<name>A0A0F7PE39_9EURY</name>
<reference evidence="3" key="2">
    <citation type="submission" date="2015-05" db="EMBL/GenBank/DDBJ databases">
        <title>Complete genome sequence of Halanaeroarchaeum sulfurireducens type strain M27-SA2, a sulfate-reducer haloarchaeon from marine anoxic lake Medee.</title>
        <authorList>
            <person name="Messina E."/>
            <person name="Kublanov I.V."/>
            <person name="Toshchakov S."/>
            <person name="Arcadi E."/>
            <person name="La Spada G."/>
            <person name="La Cono V."/>
            <person name="Yakimov M.M."/>
        </authorList>
    </citation>
    <scope>NUCLEOTIDE SEQUENCE [LARGE SCALE GENOMIC DNA]</scope>
    <source>
        <strain evidence="3">M27-SA2</strain>
    </source>
</reference>
<evidence type="ECO:0000313" key="2">
    <source>
        <dbReference type="EMBL" id="ALG81999.1"/>
    </source>
</evidence>
<reference evidence="2 3" key="3">
    <citation type="journal article" date="2016" name="Stand. Genomic Sci.">
        <title>Complete genome sequence of 'Halanaeroarchaeum sulfurireducens' M27-SA2, a sulfur-reducing and acetate-oxidizing haloarchaeon from the deep-sea hypersaline anoxic lake Medee.</title>
        <authorList>
            <person name="Messina E."/>
            <person name="Sorokin D.Y."/>
            <person name="Kublanov I.V."/>
            <person name="Toshchakov S."/>
            <person name="Lopatina A."/>
            <person name="Arcadi E."/>
            <person name="Smedile F."/>
            <person name="La Spada G."/>
            <person name="La Cono V."/>
            <person name="Yakimov M.M."/>
        </authorList>
    </citation>
    <scope>NUCLEOTIDE SEQUENCE [LARGE SCALE GENOMIC DNA]</scope>
    <source>
        <strain evidence="2 3">M27-SA2</strain>
    </source>
</reference>
<dbReference type="STRING" id="1604004.HLASA_1104"/>
<reference evidence="1 4" key="1">
    <citation type="journal article" date="2015" name="ISME J.">
        <title>Elemental sulfur and acetate can support life of a novel strictly anaerobic haloarchaeon.</title>
        <authorList>
            <person name="Sorokin D.Y."/>
            <person name="Kublanov I.V."/>
            <person name="Gavrilov S.N."/>
            <person name="Rojo D."/>
            <person name="Roman P."/>
            <person name="Golyshin P.N."/>
            <person name="Slepak V.Z."/>
            <person name="Smedile F."/>
            <person name="Ferrer M."/>
            <person name="Messina E."/>
            <person name="La Cono V."/>
            <person name="Yakimov M.M."/>
        </authorList>
    </citation>
    <scope>NUCLEOTIDE SEQUENCE [LARGE SCALE GENOMIC DNA]</scope>
    <source>
        <strain evidence="1 4">HSR2</strain>
    </source>
</reference>
<accession>A0A0F7PE39</accession>
<protein>
    <submittedName>
        <fullName evidence="1">Uncharacterized protein</fullName>
    </submittedName>
</protein>
<dbReference type="KEGG" id="hsu:HLASF_1115"/>
<sequence length="77" mass="8734">MVTQSPIEIDAMSAIGQIDDLDSAELDELPEFELCYLFDDQEDPTEVTIFRSGVDERNATRWLTIDSDHAVSIEEIQ</sequence>
<gene>
    <name evidence="2" type="ORF">HLASA_1104</name>
    <name evidence="1" type="ORF">HLASF_1115</name>
</gene>
<evidence type="ECO:0000313" key="1">
    <source>
        <dbReference type="EMBL" id="AKH97603.1"/>
    </source>
</evidence>
<dbReference type="KEGG" id="hsf:HLASA_1104"/>
<dbReference type="HOGENOM" id="CLU_2629562_0_0_2"/>
<keyword evidence="4" id="KW-1185">Reference proteome</keyword>
<organism evidence="1 4">
    <name type="scientific">Halanaeroarchaeum sulfurireducens</name>
    <dbReference type="NCBI Taxonomy" id="1604004"/>
    <lineage>
        <taxon>Archaea</taxon>
        <taxon>Methanobacteriati</taxon>
        <taxon>Methanobacteriota</taxon>
        <taxon>Stenosarchaea group</taxon>
        <taxon>Halobacteria</taxon>
        <taxon>Halobacteriales</taxon>
        <taxon>Halobacteriaceae</taxon>
        <taxon>Halanaeroarchaeum</taxon>
    </lineage>
</organism>
<dbReference type="Proteomes" id="UP000069906">
    <property type="component" value="Chromosome"/>
</dbReference>
<dbReference type="EMBL" id="CP011564">
    <property type="protein sequence ID" value="ALG81999.1"/>
    <property type="molecule type" value="Genomic_DNA"/>
</dbReference>
<evidence type="ECO:0000313" key="4">
    <source>
        <dbReference type="Proteomes" id="UP000069906"/>
    </source>
</evidence>
<evidence type="ECO:0000313" key="3">
    <source>
        <dbReference type="Proteomes" id="UP000060390"/>
    </source>
</evidence>
<proteinExistence type="predicted"/>
<dbReference type="EMBL" id="CP008874">
    <property type="protein sequence ID" value="AKH97603.1"/>
    <property type="molecule type" value="Genomic_DNA"/>
</dbReference>
<dbReference type="Proteomes" id="UP000060390">
    <property type="component" value="Chromosome"/>
</dbReference>